<dbReference type="EMBL" id="JAEPQZ010000009">
    <property type="protein sequence ID" value="KAG2177027.1"/>
    <property type="molecule type" value="Genomic_DNA"/>
</dbReference>
<evidence type="ECO:0000313" key="3">
    <source>
        <dbReference type="Proteomes" id="UP000654370"/>
    </source>
</evidence>
<keyword evidence="3" id="KW-1185">Reference proteome</keyword>
<name>A0A8H7PMX2_MORIS</name>
<reference evidence="2" key="1">
    <citation type="submission" date="2020-12" db="EMBL/GenBank/DDBJ databases">
        <title>Metabolic potential, ecology and presence of endohyphal bacteria is reflected in genomic diversity of Mucoromycotina.</title>
        <authorList>
            <person name="Muszewska A."/>
            <person name="Okrasinska A."/>
            <person name="Steczkiewicz K."/>
            <person name="Drgas O."/>
            <person name="Orlowska M."/>
            <person name="Perlinska-Lenart U."/>
            <person name="Aleksandrzak-Piekarczyk T."/>
            <person name="Szatraj K."/>
            <person name="Zielenkiewicz U."/>
            <person name="Pilsyk S."/>
            <person name="Malc E."/>
            <person name="Mieczkowski P."/>
            <person name="Kruszewska J.S."/>
            <person name="Biernat P."/>
            <person name="Pawlowska J."/>
        </authorList>
    </citation>
    <scope>NUCLEOTIDE SEQUENCE</scope>
    <source>
        <strain evidence="2">WA0000067209</strain>
    </source>
</reference>
<sequence length="105" mass="10887">MNGLSSSITSGVGDEVLGEDDSGSSEGAVTEVADFGWSSVSHISHRCILGWFMKVQTGQVFSVGAGADADADADTTDSPELDVVICMLAGLNTPQSWHFSISSVF</sequence>
<dbReference type="Proteomes" id="UP000654370">
    <property type="component" value="Unassembled WGS sequence"/>
</dbReference>
<accession>A0A8H7PMX2</accession>
<protein>
    <submittedName>
        <fullName evidence="2">Uncharacterized protein</fullName>
    </submittedName>
</protein>
<evidence type="ECO:0000256" key="1">
    <source>
        <dbReference type="SAM" id="MobiDB-lite"/>
    </source>
</evidence>
<evidence type="ECO:0000313" key="2">
    <source>
        <dbReference type="EMBL" id="KAG2177027.1"/>
    </source>
</evidence>
<comment type="caution">
    <text evidence="2">The sequence shown here is derived from an EMBL/GenBank/DDBJ whole genome shotgun (WGS) entry which is preliminary data.</text>
</comment>
<feature type="compositionally biased region" description="Polar residues" evidence="1">
    <location>
        <begin position="1"/>
        <end position="10"/>
    </location>
</feature>
<organism evidence="2 3">
    <name type="scientific">Mortierella isabellina</name>
    <name type="common">Filamentous fungus</name>
    <name type="synonym">Umbelopsis isabellina</name>
    <dbReference type="NCBI Taxonomy" id="91625"/>
    <lineage>
        <taxon>Eukaryota</taxon>
        <taxon>Fungi</taxon>
        <taxon>Fungi incertae sedis</taxon>
        <taxon>Mucoromycota</taxon>
        <taxon>Mucoromycotina</taxon>
        <taxon>Umbelopsidomycetes</taxon>
        <taxon>Umbelopsidales</taxon>
        <taxon>Umbelopsidaceae</taxon>
        <taxon>Umbelopsis</taxon>
    </lineage>
</organism>
<proteinExistence type="predicted"/>
<gene>
    <name evidence="2" type="ORF">INT43_007681</name>
</gene>
<feature type="region of interest" description="Disordered" evidence="1">
    <location>
        <begin position="1"/>
        <end position="27"/>
    </location>
</feature>
<dbReference type="AlphaFoldDB" id="A0A8H7PMX2"/>